<evidence type="ECO:0000256" key="7">
    <source>
        <dbReference type="SAM" id="MobiDB-lite"/>
    </source>
</evidence>
<dbReference type="SUPFAM" id="SSF118290">
    <property type="entry name" value="WRKY DNA-binding domain"/>
    <property type="match status" value="1"/>
</dbReference>
<feature type="coiled-coil region" evidence="6">
    <location>
        <begin position="128"/>
        <end position="155"/>
    </location>
</feature>
<comment type="caution">
    <text evidence="9">The sequence shown here is derived from an EMBL/GenBank/DDBJ whole genome shotgun (WGS) entry which is preliminary data.</text>
</comment>
<accession>A0AAN9XEB6</accession>
<dbReference type="EMBL" id="JAYMYS010000006">
    <property type="protein sequence ID" value="KAK7388966.1"/>
    <property type="molecule type" value="Genomic_DNA"/>
</dbReference>
<evidence type="ECO:0000256" key="1">
    <source>
        <dbReference type="ARBA" id="ARBA00004123"/>
    </source>
</evidence>
<dbReference type="InterPro" id="IPR036576">
    <property type="entry name" value="WRKY_dom_sf"/>
</dbReference>
<evidence type="ECO:0000256" key="4">
    <source>
        <dbReference type="ARBA" id="ARBA00023163"/>
    </source>
</evidence>
<dbReference type="InterPro" id="IPR044810">
    <property type="entry name" value="WRKY_plant"/>
</dbReference>
<protein>
    <recommendedName>
        <fullName evidence="8">WRKY domain-containing protein</fullName>
    </recommendedName>
</protein>
<evidence type="ECO:0000313" key="10">
    <source>
        <dbReference type="Proteomes" id="UP001386955"/>
    </source>
</evidence>
<feature type="compositionally biased region" description="Polar residues" evidence="7">
    <location>
        <begin position="410"/>
        <end position="424"/>
    </location>
</feature>
<dbReference type="Proteomes" id="UP001386955">
    <property type="component" value="Unassembled WGS sequence"/>
</dbReference>
<keyword evidence="4" id="KW-0804">Transcription</keyword>
<gene>
    <name evidence="9" type="ORF">VNO78_23797</name>
</gene>
<keyword evidence="10" id="KW-1185">Reference proteome</keyword>
<dbReference type="FunFam" id="2.20.25.80:FF:000002">
    <property type="entry name" value="probable WRKY transcription factor 31"/>
    <property type="match status" value="1"/>
</dbReference>
<reference evidence="9 10" key="1">
    <citation type="submission" date="2024-01" db="EMBL/GenBank/DDBJ databases">
        <title>The genomes of 5 underutilized Papilionoideae crops provide insights into root nodulation and disease resistanc.</title>
        <authorList>
            <person name="Jiang F."/>
        </authorList>
    </citation>
    <scope>NUCLEOTIDE SEQUENCE [LARGE SCALE GENOMIC DNA]</scope>
    <source>
        <strain evidence="9">DUOXIRENSHENG_FW03</strain>
        <tissue evidence="9">Leaves</tissue>
    </source>
</reference>
<dbReference type="AlphaFoldDB" id="A0AAN9XEB6"/>
<keyword evidence="3" id="KW-0238">DNA-binding</keyword>
<feature type="compositionally biased region" description="Basic and acidic residues" evidence="7">
    <location>
        <begin position="244"/>
        <end position="258"/>
    </location>
</feature>
<dbReference type="SMART" id="SM00774">
    <property type="entry name" value="WRKY"/>
    <property type="match status" value="1"/>
</dbReference>
<dbReference type="Gene3D" id="2.20.25.80">
    <property type="entry name" value="WRKY domain"/>
    <property type="match status" value="1"/>
</dbReference>
<dbReference type="Pfam" id="PF03106">
    <property type="entry name" value="WRKY"/>
    <property type="match status" value="1"/>
</dbReference>
<evidence type="ECO:0000256" key="3">
    <source>
        <dbReference type="ARBA" id="ARBA00023125"/>
    </source>
</evidence>
<dbReference type="PANTHER" id="PTHR31429">
    <property type="entry name" value="WRKY TRANSCRIPTION FACTOR 36-RELATED"/>
    <property type="match status" value="1"/>
</dbReference>
<keyword evidence="2" id="KW-0805">Transcription regulation</keyword>
<comment type="subcellular location">
    <subcellularLocation>
        <location evidence="1">Nucleus</location>
    </subcellularLocation>
</comment>
<evidence type="ECO:0000256" key="6">
    <source>
        <dbReference type="SAM" id="Coils"/>
    </source>
</evidence>
<evidence type="ECO:0000259" key="8">
    <source>
        <dbReference type="PROSITE" id="PS50811"/>
    </source>
</evidence>
<organism evidence="9 10">
    <name type="scientific">Psophocarpus tetragonolobus</name>
    <name type="common">Winged bean</name>
    <name type="synonym">Dolichos tetragonolobus</name>
    <dbReference type="NCBI Taxonomy" id="3891"/>
    <lineage>
        <taxon>Eukaryota</taxon>
        <taxon>Viridiplantae</taxon>
        <taxon>Streptophyta</taxon>
        <taxon>Embryophyta</taxon>
        <taxon>Tracheophyta</taxon>
        <taxon>Spermatophyta</taxon>
        <taxon>Magnoliopsida</taxon>
        <taxon>eudicotyledons</taxon>
        <taxon>Gunneridae</taxon>
        <taxon>Pentapetalae</taxon>
        <taxon>rosids</taxon>
        <taxon>fabids</taxon>
        <taxon>Fabales</taxon>
        <taxon>Fabaceae</taxon>
        <taxon>Papilionoideae</taxon>
        <taxon>50 kb inversion clade</taxon>
        <taxon>NPAAA clade</taxon>
        <taxon>indigoferoid/millettioid clade</taxon>
        <taxon>Phaseoleae</taxon>
        <taxon>Psophocarpus</taxon>
    </lineage>
</organism>
<dbReference type="GO" id="GO:0003700">
    <property type="term" value="F:DNA-binding transcription factor activity"/>
    <property type="evidence" value="ECO:0007669"/>
    <property type="project" value="InterPro"/>
</dbReference>
<dbReference type="InterPro" id="IPR003657">
    <property type="entry name" value="WRKY_dom"/>
</dbReference>
<feature type="region of interest" description="Disordered" evidence="7">
    <location>
        <begin position="225"/>
        <end position="272"/>
    </location>
</feature>
<dbReference type="PROSITE" id="PS50811">
    <property type="entry name" value="WRKY"/>
    <property type="match status" value="1"/>
</dbReference>
<dbReference type="PANTHER" id="PTHR31429:SF86">
    <property type="entry name" value="WRKY TRANSCRIPTION FACTOR 61-RELATED"/>
    <property type="match status" value="1"/>
</dbReference>
<evidence type="ECO:0000313" key="9">
    <source>
        <dbReference type="EMBL" id="KAK7388966.1"/>
    </source>
</evidence>
<evidence type="ECO:0000256" key="5">
    <source>
        <dbReference type="ARBA" id="ARBA00023242"/>
    </source>
</evidence>
<feature type="region of interest" description="Disordered" evidence="7">
    <location>
        <begin position="410"/>
        <end position="435"/>
    </location>
</feature>
<dbReference type="GO" id="GO:0005634">
    <property type="term" value="C:nucleus"/>
    <property type="evidence" value="ECO:0007669"/>
    <property type="project" value="UniProtKB-SubCell"/>
</dbReference>
<keyword evidence="6" id="KW-0175">Coiled coil</keyword>
<sequence>MQQCGLVLLPPQLDSRVVCVRMRGCTCHVELNRREGSHGGDLVPMNGRQLAPDQRSGDGGSGLKEEKTSVGDDEGRHKQEIIVQEQPVANTETSIQEGRPSVSLNKKEKVDDQLETTKAEIGVVREENQRLKMCLNKIMNEYRALEMQFQDIVKQGTKKKVGQGNDINPQEMLEESDLVSLSLGRVPSNPRNDEKIKVSKALKDDDEGFHEDLALGLECKFETSKSGSTTEAVPNPSPENSCEVPKEEAGDALKTMRESEDEVAQQNQNPTKKPRVCVRARCDTPTMNDGCQWRKYGQKIAKGNPCPRAYYRCTIAPSCPVRKQVQRCADDMSILITTYEGTHNHTLPPSATAMASTTSAAASMLLSGSSTSQSASMPSTITAATTNLQGLNFYLSDGSKPRQLYLSNPALSSSPSHPTITLDLTSHPSSSSSSPFVRFNQPRYSSSSSLSFNHSSETNNALSWSNGLFLNNNTHLHSNNNRNNVLSSVNFGRQQMENMYQSFMQKNNNSSVAQGGVPADTISAATKVITADPTFQSALAAALTSFIGGGVGNQGANVGESLSLGQKMKCGEVFPASNSSSTLSVSTSKVNGCASSFLNKTPANTQTKSLMFLPPSLPFSTPKSASASPAENSDTTN</sequence>
<name>A0AAN9XEB6_PSOTE</name>
<dbReference type="GO" id="GO:0043565">
    <property type="term" value="F:sequence-specific DNA binding"/>
    <property type="evidence" value="ECO:0007669"/>
    <property type="project" value="InterPro"/>
</dbReference>
<proteinExistence type="predicted"/>
<feature type="compositionally biased region" description="Basic and acidic residues" evidence="7">
    <location>
        <begin position="63"/>
        <end position="76"/>
    </location>
</feature>
<evidence type="ECO:0000256" key="2">
    <source>
        <dbReference type="ARBA" id="ARBA00023015"/>
    </source>
</evidence>
<feature type="domain" description="WRKY" evidence="8">
    <location>
        <begin position="282"/>
        <end position="348"/>
    </location>
</feature>
<keyword evidence="5" id="KW-0539">Nucleus</keyword>
<feature type="region of interest" description="Disordered" evidence="7">
    <location>
        <begin position="34"/>
        <end position="76"/>
    </location>
</feature>
<feature type="compositionally biased region" description="Low complexity" evidence="7">
    <location>
        <begin position="426"/>
        <end position="435"/>
    </location>
</feature>